<reference evidence="1" key="1">
    <citation type="submission" date="2015-12" db="EMBL/GenBank/DDBJ databases">
        <title>Gene expression during late stages of embryo sac development: a critical building block for successful pollen-pistil interactions.</title>
        <authorList>
            <person name="Liu Y."/>
            <person name="Joly V."/>
            <person name="Sabar M."/>
            <person name="Matton D.P."/>
        </authorList>
    </citation>
    <scope>NUCLEOTIDE SEQUENCE</scope>
</reference>
<sequence>MVIHQLLHDFRLHSQNNGVIPQVESGEGRVYADFTPTLWRTAFTKCINYKSIKSVSSMGERQAAKNTLRKWELKYTKAMCVIPYGCILMV</sequence>
<name>A0A0V0IGV4_SOLCH</name>
<evidence type="ECO:0000313" key="1">
    <source>
        <dbReference type="EMBL" id="JAP31729.1"/>
    </source>
</evidence>
<dbReference type="EMBL" id="GEDG01006758">
    <property type="protein sequence ID" value="JAP31729.1"/>
    <property type="molecule type" value="Transcribed_RNA"/>
</dbReference>
<dbReference type="AlphaFoldDB" id="A0A0V0IGV4"/>
<proteinExistence type="predicted"/>
<organism evidence="1">
    <name type="scientific">Solanum chacoense</name>
    <name type="common">Chaco potato</name>
    <dbReference type="NCBI Taxonomy" id="4108"/>
    <lineage>
        <taxon>Eukaryota</taxon>
        <taxon>Viridiplantae</taxon>
        <taxon>Streptophyta</taxon>
        <taxon>Embryophyta</taxon>
        <taxon>Tracheophyta</taxon>
        <taxon>Spermatophyta</taxon>
        <taxon>Magnoliopsida</taxon>
        <taxon>eudicotyledons</taxon>
        <taxon>Gunneridae</taxon>
        <taxon>Pentapetalae</taxon>
        <taxon>asterids</taxon>
        <taxon>lamiids</taxon>
        <taxon>Solanales</taxon>
        <taxon>Solanaceae</taxon>
        <taxon>Solanoideae</taxon>
        <taxon>Solaneae</taxon>
        <taxon>Solanum</taxon>
    </lineage>
</organism>
<accession>A0A0V0IGV4</accession>
<protein>
    <submittedName>
        <fullName evidence="1">Putative ovule protein</fullName>
    </submittedName>
</protein>